<reference evidence="9" key="2">
    <citation type="submission" date="2025-09" db="UniProtKB">
        <authorList>
            <consortium name="Ensembl"/>
        </authorList>
    </citation>
    <scope>IDENTIFICATION</scope>
</reference>
<dbReference type="GeneTree" id="ENSGT00940000159204"/>
<keyword evidence="6" id="KW-0539">Nucleus</keyword>
<dbReference type="Gene3D" id="2.20.70.10">
    <property type="match status" value="1"/>
</dbReference>
<feature type="compositionally biased region" description="Low complexity" evidence="7">
    <location>
        <begin position="161"/>
        <end position="171"/>
    </location>
</feature>
<keyword evidence="4" id="KW-0796">Tight junction</keyword>
<dbReference type="GO" id="GO:0035329">
    <property type="term" value="P:hippo signaling"/>
    <property type="evidence" value="ECO:0007669"/>
    <property type="project" value="TreeGrafter"/>
</dbReference>
<evidence type="ECO:0000256" key="1">
    <source>
        <dbReference type="ARBA" id="ARBA00004123"/>
    </source>
</evidence>
<organism evidence="9 10">
    <name type="scientific">Chelonoidis abingdonii</name>
    <name type="common">Abingdon island giant tortoise</name>
    <name type="synonym">Testudo abingdonii</name>
    <dbReference type="NCBI Taxonomy" id="106734"/>
    <lineage>
        <taxon>Eukaryota</taxon>
        <taxon>Metazoa</taxon>
        <taxon>Chordata</taxon>
        <taxon>Craniata</taxon>
        <taxon>Vertebrata</taxon>
        <taxon>Euteleostomi</taxon>
        <taxon>Archelosauria</taxon>
        <taxon>Testudinata</taxon>
        <taxon>Testudines</taxon>
        <taxon>Cryptodira</taxon>
        <taxon>Durocryptodira</taxon>
        <taxon>Testudinoidea</taxon>
        <taxon>Testudinidae</taxon>
        <taxon>Chelonoidis</taxon>
    </lineage>
</organism>
<comment type="subcellular location">
    <subcellularLocation>
        <location evidence="2">Cell junction</location>
        <location evidence="2">Tight junction</location>
    </subcellularLocation>
    <subcellularLocation>
        <location evidence="3">Cytoplasm</location>
    </subcellularLocation>
    <subcellularLocation>
        <location evidence="1">Nucleus</location>
    </subcellularLocation>
</comment>
<sequence length="179" mass="19569">MSAAAHSPVVQMEGSAEREPLPPGWEVKIDPQTGWPFFVDHNSRTTTWSDPRGRGRAECQSSANGPSRDTPRQSQVREGSMGYPQLRAGYIAIPVMHEGAENRQQHPYYSVHQPDMQRYKAETVPTTKRAQSPLRGPYAHSESPARGPAEAAQTDKQCGQTTAAATAETPASHGNDYLS</sequence>
<dbReference type="Ensembl" id="ENSCABT00000026766.1">
    <property type="protein sequence ID" value="ENSCABP00000024426.1"/>
    <property type="gene ID" value="ENSCABG00000017996.1"/>
</dbReference>
<dbReference type="GO" id="GO:0005634">
    <property type="term" value="C:nucleus"/>
    <property type="evidence" value="ECO:0007669"/>
    <property type="project" value="UniProtKB-SubCell"/>
</dbReference>
<dbReference type="CDD" id="cd00201">
    <property type="entry name" value="WW"/>
    <property type="match status" value="1"/>
</dbReference>
<dbReference type="OMA" id="THIPAMA"/>
<evidence type="ECO:0000256" key="4">
    <source>
        <dbReference type="ARBA" id="ARBA00022427"/>
    </source>
</evidence>
<dbReference type="PROSITE" id="PS50020">
    <property type="entry name" value="WW_DOMAIN_2"/>
    <property type="match status" value="1"/>
</dbReference>
<feature type="region of interest" description="Disordered" evidence="7">
    <location>
        <begin position="123"/>
        <end position="179"/>
    </location>
</feature>
<dbReference type="Proteomes" id="UP000694404">
    <property type="component" value="Unplaced"/>
</dbReference>
<evidence type="ECO:0000256" key="7">
    <source>
        <dbReference type="SAM" id="MobiDB-lite"/>
    </source>
</evidence>
<protein>
    <recommendedName>
        <fullName evidence="8">WW domain-containing protein</fullName>
    </recommendedName>
</protein>
<dbReference type="InterPro" id="IPR001202">
    <property type="entry name" value="WW_dom"/>
</dbReference>
<dbReference type="GO" id="GO:0003713">
    <property type="term" value="F:transcription coactivator activity"/>
    <property type="evidence" value="ECO:0007669"/>
    <property type="project" value="TreeGrafter"/>
</dbReference>
<dbReference type="GO" id="GO:0005923">
    <property type="term" value="C:bicellular tight junction"/>
    <property type="evidence" value="ECO:0007669"/>
    <property type="project" value="UniProtKB-SubCell"/>
</dbReference>
<accession>A0A8C0IYV8</accession>
<evidence type="ECO:0000256" key="3">
    <source>
        <dbReference type="ARBA" id="ARBA00004496"/>
    </source>
</evidence>
<dbReference type="SUPFAM" id="SSF51045">
    <property type="entry name" value="WW domain"/>
    <property type="match status" value="1"/>
</dbReference>
<dbReference type="GO" id="GO:0005737">
    <property type="term" value="C:cytoplasm"/>
    <property type="evidence" value="ECO:0007669"/>
    <property type="project" value="UniProtKB-SubCell"/>
</dbReference>
<feature type="domain" description="WW" evidence="8">
    <location>
        <begin position="19"/>
        <end position="53"/>
    </location>
</feature>
<keyword evidence="4" id="KW-0965">Cell junction</keyword>
<keyword evidence="5" id="KW-0963">Cytoplasm</keyword>
<dbReference type="AlphaFoldDB" id="A0A8C0IYV8"/>
<dbReference type="Pfam" id="PF00397">
    <property type="entry name" value="WW"/>
    <property type="match status" value="1"/>
</dbReference>
<name>A0A8C0IYV8_CHEAB</name>
<feature type="compositionally biased region" description="Polar residues" evidence="7">
    <location>
        <begin position="59"/>
        <end position="77"/>
    </location>
</feature>
<dbReference type="PANTHER" id="PTHR17616:SF8">
    <property type="entry name" value="TRANSCRIPTIONAL COACTIVATOR YORKIE"/>
    <property type="match status" value="1"/>
</dbReference>
<dbReference type="GO" id="GO:0045944">
    <property type="term" value="P:positive regulation of transcription by RNA polymerase II"/>
    <property type="evidence" value="ECO:0007669"/>
    <property type="project" value="TreeGrafter"/>
</dbReference>
<dbReference type="PROSITE" id="PS01159">
    <property type="entry name" value="WW_DOMAIN_1"/>
    <property type="match status" value="1"/>
</dbReference>
<feature type="region of interest" description="Disordered" evidence="7">
    <location>
        <begin position="1"/>
        <end position="83"/>
    </location>
</feature>
<evidence type="ECO:0000256" key="5">
    <source>
        <dbReference type="ARBA" id="ARBA00022490"/>
    </source>
</evidence>
<evidence type="ECO:0000313" key="9">
    <source>
        <dbReference type="Ensembl" id="ENSCABP00000024426.1"/>
    </source>
</evidence>
<dbReference type="PANTHER" id="PTHR17616">
    <property type="entry name" value="YES-ASSOCIATED PROTEIN YAP1 FAMILY MEMBER"/>
    <property type="match status" value="1"/>
</dbReference>
<evidence type="ECO:0000313" key="10">
    <source>
        <dbReference type="Proteomes" id="UP000694404"/>
    </source>
</evidence>
<reference evidence="9" key="1">
    <citation type="submission" date="2025-08" db="UniProtKB">
        <authorList>
            <consortium name="Ensembl"/>
        </authorList>
    </citation>
    <scope>IDENTIFICATION</scope>
</reference>
<dbReference type="InterPro" id="IPR051583">
    <property type="entry name" value="YAP1"/>
</dbReference>
<evidence type="ECO:0000256" key="6">
    <source>
        <dbReference type="ARBA" id="ARBA00023242"/>
    </source>
</evidence>
<dbReference type="InterPro" id="IPR036020">
    <property type="entry name" value="WW_dom_sf"/>
</dbReference>
<keyword evidence="10" id="KW-1185">Reference proteome</keyword>
<dbReference type="SMART" id="SM00456">
    <property type="entry name" value="WW"/>
    <property type="match status" value="1"/>
</dbReference>
<evidence type="ECO:0000256" key="2">
    <source>
        <dbReference type="ARBA" id="ARBA00004435"/>
    </source>
</evidence>
<evidence type="ECO:0000259" key="8">
    <source>
        <dbReference type="PROSITE" id="PS50020"/>
    </source>
</evidence>
<proteinExistence type="predicted"/>